<organism evidence="1 2">
    <name type="scientific">Linderina macrospora</name>
    <dbReference type="NCBI Taxonomy" id="4868"/>
    <lineage>
        <taxon>Eukaryota</taxon>
        <taxon>Fungi</taxon>
        <taxon>Fungi incertae sedis</taxon>
        <taxon>Zoopagomycota</taxon>
        <taxon>Kickxellomycotina</taxon>
        <taxon>Kickxellomycetes</taxon>
        <taxon>Kickxellales</taxon>
        <taxon>Kickxellaceae</taxon>
        <taxon>Linderina</taxon>
    </lineage>
</organism>
<sequence length="381" mass="43553">MPYSSRILNYTVRGYTQNLVEHTKRNLPLLVRRLVFAMLTAPGSNISKATAKRRSKAVAAKLRDPEARCGDDDWSQFGAHYAMAKSTAEKLKHMHRLIAELHARGIRVTSLVPLMSARAKYVTIDSGGLYDLLSDIGYKTPPTAEELQQDRLTFWRKYFRIPHDLLHSDGTVLGFKNYFNAMLSTDGVGVSLSTYKWLKCRENKDAKRPRIEEPPPEDIPRTYLALDPGNKSVYTAIRSDDINWKSSLSNSQYHSECGFRVHSLKVEMSIEKAHLKTWLSKMPTNKTTTTKATCEYLAYLYSSPNFLMHMNLHQSRGMRMLRWNAYRQKQRAIAAACHRLTAGLDKDRTVICIGGGRFPTNMRGRAPSPRMNQFIDFLRDN</sequence>
<accession>A0ACC1J5N8</accession>
<keyword evidence="2" id="KW-1185">Reference proteome</keyword>
<reference evidence="1" key="1">
    <citation type="submission" date="2022-07" db="EMBL/GenBank/DDBJ databases">
        <title>Phylogenomic reconstructions and comparative analyses of Kickxellomycotina fungi.</title>
        <authorList>
            <person name="Reynolds N.K."/>
            <person name="Stajich J.E."/>
            <person name="Barry K."/>
            <person name="Grigoriev I.V."/>
            <person name="Crous P."/>
            <person name="Smith M.E."/>
        </authorList>
    </citation>
    <scope>NUCLEOTIDE SEQUENCE</scope>
    <source>
        <strain evidence="1">NRRL 5244</strain>
    </source>
</reference>
<dbReference type="EMBL" id="JANBPW010003197">
    <property type="protein sequence ID" value="KAJ1938368.1"/>
    <property type="molecule type" value="Genomic_DNA"/>
</dbReference>
<comment type="caution">
    <text evidence="1">The sequence shown here is derived from an EMBL/GenBank/DDBJ whole genome shotgun (WGS) entry which is preliminary data.</text>
</comment>
<name>A0ACC1J5N8_9FUNG</name>
<proteinExistence type="predicted"/>
<gene>
    <name evidence="1" type="ORF">FBU59_004460</name>
</gene>
<feature type="non-terminal residue" evidence="1">
    <location>
        <position position="381"/>
    </location>
</feature>
<dbReference type="Proteomes" id="UP001150603">
    <property type="component" value="Unassembled WGS sequence"/>
</dbReference>
<evidence type="ECO:0000313" key="2">
    <source>
        <dbReference type="Proteomes" id="UP001150603"/>
    </source>
</evidence>
<protein>
    <submittedName>
        <fullName evidence="1">Uncharacterized protein</fullName>
    </submittedName>
</protein>
<evidence type="ECO:0000313" key="1">
    <source>
        <dbReference type="EMBL" id="KAJ1938368.1"/>
    </source>
</evidence>